<comment type="caution">
    <text evidence="1">The sequence shown here is derived from an EMBL/GenBank/DDBJ whole genome shotgun (WGS) entry which is preliminary data.</text>
</comment>
<gene>
    <name evidence="1" type="ORF">H5410_002347</name>
</gene>
<proteinExistence type="predicted"/>
<dbReference type="EMBL" id="JACXVP010000001">
    <property type="protein sequence ID" value="KAG5630630.1"/>
    <property type="molecule type" value="Genomic_DNA"/>
</dbReference>
<evidence type="ECO:0000313" key="2">
    <source>
        <dbReference type="Proteomes" id="UP000824120"/>
    </source>
</evidence>
<evidence type="ECO:0000313" key="1">
    <source>
        <dbReference type="EMBL" id="KAG5630630.1"/>
    </source>
</evidence>
<name>A0A9J6B1N1_SOLCO</name>
<sequence length="82" mass="9433">MNLIARVGELAGIFQQKMAQNEIEEMLDHLRRIKSGGNLIRVKIGKIEILEMVLRVFRTFVKYHHVLLPDPLDKLIENANGP</sequence>
<dbReference type="Proteomes" id="UP000824120">
    <property type="component" value="Chromosome 1"/>
</dbReference>
<organism evidence="1 2">
    <name type="scientific">Solanum commersonii</name>
    <name type="common">Commerson's wild potato</name>
    <name type="synonym">Commerson's nightshade</name>
    <dbReference type="NCBI Taxonomy" id="4109"/>
    <lineage>
        <taxon>Eukaryota</taxon>
        <taxon>Viridiplantae</taxon>
        <taxon>Streptophyta</taxon>
        <taxon>Embryophyta</taxon>
        <taxon>Tracheophyta</taxon>
        <taxon>Spermatophyta</taxon>
        <taxon>Magnoliopsida</taxon>
        <taxon>eudicotyledons</taxon>
        <taxon>Gunneridae</taxon>
        <taxon>Pentapetalae</taxon>
        <taxon>asterids</taxon>
        <taxon>lamiids</taxon>
        <taxon>Solanales</taxon>
        <taxon>Solanaceae</taxon>
        <taxon>Solanoideae</taxon>
        <taxon>Solaneae</taxon>
        <taxon>Solanum</taxon>
    </lineage>
</organism>
<dbReference type="OrthoDB" id="1321624at2759"/>
<reference evidence="1 2" key="1">
    <citation type="submission" date="2020-09" db="EMBL/GenBank/DDBJ databases">
        <title>De no assembly of potato wild relative species, Solanum commersonii.</title>
        <authorList>
            <person name="Cho K."/>
        </authorList>
    </citation>
    <scope>NUCLEOTIDE SEQUENCE [LARGE SCALE GENOMIC DNA]</scope>
    <source>
        <strain evidence="1">LZ3.2</strain>
        <tissue evidence="1">Leaf</tissue>
    </source>
</reference>
<keyword evidence="2" id="KW-1185">Reference proteome</keyword>
<dbReference type="AlphaFoldDB" id="A0A9J6B1N1"/>
<accession>A0A9J6B1N1</accession>
<protein>
    <submittedName>
        <fullName evidence="1">Uncharacterized protein</fullName>
    </submittedName>
</protein>